<comment type="similarity">
    <text evidence="1">Belongs to the GID4/VID24 family.</text>
</comment>
<dbReference type="PANTHER" id="PTHR14534:SF3">
    <property type="entry name" value="GID COMPLEX SUBUNIT 4 HOMOLOG"/>
    <property type="match status" value="1"/>
</dbReference>
<dbReference type="GO" id="GO:0005773">
    <property type="term" value="C:vacuole"/>
    <property type="evidence" value="ECO:0007669"/>
    <property type="project" value="GOC"/>
</dbReference>
<dbReference type="GO" id="GO:0006623">
    <property type="term" value="P:protein targeting to vacuole"/>
    <property type="evidence" value="ECO:0007669"/>
    <property type="project" value="TreeGrafter"/>
</dbReference>
<dbReference type="OrthoDB" id="62at2759"/>
<protein>
    <recommendedName>
        <fullName evidence="4">Vacuolar import and degradation protein</fullName>
    </recommendedName>
</protein>
<dbReference type="GO" id="GO:0045721">
    <property type="term" value="P:negative regulation of gluconeogenesis"/>
    <property type="evidence" value="ECO:0007669"/>
    <property type="project" value="TreeGrafter"/>
</dbReference>
<evidence type="ECO:0008006" key="4">
    <source>
        <dbReference type="Google" id="ProtNLM"/>
    </source>
</evidence>
<proteinExistence type="inferred from homology"/>
<dbReference type="RefSeq" id="XP_009165780.1">
    <property type="nucleotide sequence ID" value="XM_009167516.1"/>
</dbReference>
<dbReference type="KEGG" id="ovi:T265_03111"/>
<dbReference type="EMBL" id="KL596660">
    <property type="protein sequence ID" value="KER30502.1"/>
    <property type="molecule type" value="Genomic_DNA"/>
</dbReference>
<gene>
    <name evidence="2" type="ORF">T265_03111</name>
</gene>
<organism evidence="2 3">
    <name type="scientific">Opisthorchis viverrini</name>
    <name type="common">Southeast Asian liver fluke</name>
    <dbReference type="NCBI Taxonomy" id="6198"/>
    <lineage>
        <taxon>Eukaryota</taxon>
        <taxon>Metazoa</taxon>
        <taxon>Spiralia</taxon>
        <taxon>Lophotrochozoa</taxon>
        <taxon>Platyhelminthes</taxon>
        <taxon>Trematoda</taxon>
        <taxon>Digenea</taxon>
        <taxon>Opisthorchiida</taxon>
        <taxon>Opisthorchiata</taxon>
        <taxon>Opisthorchiidae</taxon>
        <taxon>Opisthorchis</taxon>
    </lineage>
</organism>
<dbReference type="InterPro" id="IPR018618">
    <property type="entry name" value="GID4/10-like"/>
</dbReference>
<sequence>MLIGGSRCPIEVLCPTVQPFSLTGYGRAVLGPNSFVDKNITRSFELIRWNSLRAFSAFFEPSRSLAFRLRHAFRSARTLSFTWGWVMPRRQLCLRPGGNCRFKATVRWSLNRYNKQCEMDHNLSRFLHRRCQTNSTLATVNGYEVERSGYRCTTQYNTHVGISNCIGFRTIRGAQPKPRRERGDDQFSHTSKVTRLVTPRDGRCGITVLLVSCMLAGMLPEPPDLDRRTIRVLDQDLWLTSLITRQWYLAGNVSASSLSNRHTFKNPTCPGQSGVRLLSAARTPSSIAYCLDFIVSAHTLKSSSVRRIYLMLGSFQVDLLPRELPHTTIISCLHDGAVFRGSQKSKGKEYEVEVTIQAVRLPQKWLCGYLKMDNLTKSNASLTTYFEGEIISRVHPFITGKWDASVETDVAHWRKIANGTLPDQFDDDSFDYSQLEMSDTIFMRWKERFLLPDPRVKEVDGASYAGFYYIGLKKSTGEITGFYYHLDSEKFQNLQLKYRPEDVPSVFQLR</sequence>
<evidence type="ECO:0000313" key="2">
    <source>
        <dbReference type="EMBL" id="KER30502.1"/>
    </source>
</evidence>
<dbReference type="Pfam" id="PF09783">
    <property type="entry name" value="Vac_ImportDeg"/>
    <property type="match status" value="1"/>
</dbReference>
<dbReference type="GO" id="GO:0007039">
    <property type="term" value="P:protein catabolic process in the vacuole"/>
    <property type="evidence" value="ECO:0007669"/>
    <property type="project" value="TreeGrafter"/>
</dbReference>
<dbReference type="CTD" id="20317298"/>
<dbReference type="PANTHER" id="PTHR14534">
    <property type="entry name" value="VACUOLAR IMPORT AND DEGRADATION PROTEIN 24"/>
    <property type="match status" value="1"/>
</dbReference>
<evidence type="ECO:0000313" key="3">
    <source>
        <dbReference type="Proteomes" id="UP000054324"/>
    </source>
</evidence>
<name>A0A074ZX43_OPIVI</name>
<evidence type="ECO:0000256" key="1">
    <source>
        <dbReference type="ARBA" id="ARBA00061469"/>
    </source>
</evidence>
<dbReference type="GO" id="GO:0034657">
    <property type="term" value="C:GID complex"/>
    <property type="evidence" value="ECO:0007669"/>
    <property type="project" value="TreeGrafter"/>
</dbReference>
<dbReference type="Proteomes" id="UP000054324">
    <property type="component" value="Unassembled WGS sequence"/>
</dbReference>
<dbReference type="STRING" id="6198.A0A074ZX43"/>
<reference evidence="2 3" key="1">
    <citation type="submission" date="2013-11" db="EMBL/GenBank/DDBJ databases">
        <title>Opisthorchis viverrini - life in the bile duct.</title>
        <authorList>
            <person name="Young N.D."/>
            <person name="Nagarajan N."/>
            <person name="Lin S.J."/>
            <person name="Korhonen P.K."/>
            <person name="Jex A.R."/>
            <person name="Hall R.S."/>
            <person name="Safavi-Hemami H."/>
            <person name="Kaewkong W."/>
            <person name="Bertrand D."/>
            <person name="Gao S."/>
            <person name="Seet Q."/>
            <person name="Wongkham S."/>
            <person name="Teh B.T."/>
            <person name="Wongkham C."/>
            <person name="Intapan P.M."/>
            <person name="Maleewong W."/>
            <person name="Yang X."/>
            <person name="Hu M."/>
            <person name="Wang Z."/>
            <person name="Hofmann A."/>
            <person name="Sternberg P.W."/>
            <person name="Tan P."/>
            <person name="Wang J."/>
            <person name="Gasser R.B."/>
        </authorList>
    </citation>
    <scope>NUCLEOTIDE SEQUENCE [LARGE SCALE GENOMIC DNA]</scope>
</reference>
<keyword evidence="3" id="KW-1185">Reference proteome</keyword>
<dbReference type="GO" id="GO:0043161">
    <property type="term" value="P:proteasome-mediated ubiquitin-dependent protein catabolic process"/>
    <property type="evidence" value="ECO:0007669"/>
    <property type="project" value="TreeGrafter"/>
</dbReference>
<dbReference type="GeneID" id="20317298"/>
<dbReference type="AlphaFoldDB" id="A0A074ZX43"/>
<accession>A0A074ZX43</accession>